<keyword evidence="5" id="KW-1185">Reference proteome</keyword>
<dbReference type="Pfam" id="PF01557">
    <property type="entry name" value="FAA_hydrolase"/>
    <property type="match status" value="1"/>
</dbReference>
<comment type="similarity">
    <text evidence="1">Belongs to the FAH family.</text>
</comment>
<keyword evidence="2" id="KW-0479">Metal-binding</keyword>
<proteinExistence type="inferred from homology"/>
<dbReference type="InterPro" id="IPR051121">
    <property type="entry name" value="FAH"/>
</dbReference>
<dbReference type="InterPro" id="IPR011234">
    <property type="entry name" value="Fumarylacetoacetase-like_C"/>
</dbReference>
<keyword evidence="4" id="KW-0378">Hydrolase</keyword>
<evidence type="ECO:0000313" key="4">
    <source>
        <dbReference type="EMBL" id="GGB94646.1"/>
    </source>
</evidence>
<comment type="caution">
    <text evidence="4">The sequence shown here is derived from an EMBL/GenBank/DDBJ whole genome shotgun (WGS) entry which is preliminary data.</text>
</comment>
<accession>A0A916TQF2</accession>
<evidence type="ECO:0000256" key="1">
    <source>
        <dbReference type="ARBA" id="ARBA00010211"/>
    </source>
</evidence>
<dbReference type="EMBL" id="BMHK01000005">
    <property type="protein sequence ID" value="GGB94646.1"/>
    <property type="molecule type" value="Genomic_DNA"/>
</dbReference>
<dbReference type="SUPFAM" id="SSF56529">
    <property type="entry name" value="FAH"/>
    <property type="match status" value="1"/>
</dbReference>
<feature type="domain" description="Fumarylacetoacetase-like C-terminal" evidence="3">
    <location>
        <begin position="104"/>
        <end position="337"/>
    </location>
</feature>
<dbReference type="Gene3D" id="3.90.850.10">
    <property type="entry name" value="Fumarylacetoacetase-like, C-terminal domain"/>
    <property type="match status" value="1"/>
</dbReference>
<dbReference type="GO" id="GO:0016787">
    <property type="term" value="F:hydrolase activity"/>
    <property type="evidence" value="ECO:0007669"/>
    <property type="project" value="UniProtKB-KW"/>
</dbReference>
<dbReference type="GO" id="GO:0046872">
    <property type="term" value="F:metal ion binding"/>
    <property type="evidence" value="ECO:0007669"/>
    <property type="project" value="UniProtKB-KW"/>
</dbReference>
<reference evidence="4" key="2">
    <citation type="submission" date="2020-09" db="EMBL/GenBank/DDBJ databases">
        <authorList>
            <person name="Sun Q."/>
            <person name="Zhou Y."/>
        </authorList>
    </citation>
    <scope>NUCLEOTIDE SEQUENCE</scope>
    <source>
        <strain evidence="4">CGMCC 1.15095</strain>
    </source>
</reference>
<gene>
    <name evidence="4" type="ORF">GCM10011494_11400</name>
</gene>
<dbReference type="PANTHER" id="PTHR42796">
    <property type="entry name" value="FUMARYLACETOACETATE HYDROLASE DOMAIN-CONTAINING PROTEIN 2A-RELATED"/>
    <property type="match status" value="1"/>
</dbReference>
<organism evidence="4 5">
    <name type="scientific">Novosphingobium endophyticum</name>
    <dbReference type="NCBI Taxonomy" id="1955250"/>
    <lineage>
        <taxon>Bacteria</taxon>
        <taxon>Pseudomonadati</taxon>
        <taxon>Pseudomonadota</taxon>
        <taxon>Alphaproteobacteria</taxon>
        <taxon>Sphingomonadales</taxon>
        <taxon>Sphingomonadaceae</taxon>
        <taxon>Novosphingobium</taxon>
    </lineage>
</organism>
<dbReference type="AlphaFoldDB" id="A0A916TQF2"/>
<protein>
    <submittedName>
        <fullName evidence="4">Hydrolase</fullName>
    </submittedName>
</protein>
<dbReference type="InterPro" id="IPR036663">
    <property type="entry name" value="Fumarylacetoacetase_C_sf"/>
</dbReference>
<dbReference type="GO" id="GO:0044281">
    <property type="term" value="P:small molecule metabolic process"/>
    <property type="evidence" value="ECO:0007669"/>
    <property type="project" value="UniProtKB-ARBA"/>
</dbReference>
<evidence type="ECO:0000256" key="2">
    <source>
        <dbReference type="ARBA" id="ARBA00022723"/>
    </source>
</evidence>
<reference evidence="4" key="1">
    <citation type="journal article" date="2014" name="Int. J. Syst. Evol. Microbiol.">
        <title>Complete genome sequence of Corynebacterium casei LMG S-19264T (=DSM 44701T), isolated from a smear-ripened cheese.</title>
        <authorList>
            <consortium name="US DOE Joint Genome Institute (JGI-PGF)"/>
            <person name="Walter F."/>
            <person name="Albersmeier A."/>
            <person name="Kalinowski J."/>
            <person name="Ruckert C."/>
        </authorList>
    </citation>
    <scope>NUCLEOTIDE SEQUENCE</scope>
    <source>
        <strain evidence="4">CGMCC 1.15095</strain>
    </source>
</reference>
<evidence type="ECO:0000313" key="5">
    <source>
        <dbReference type="Proteomes" id="UP000608154"/>
    </source>
</evidence>
<dbReference type="PANTHER" id="PTHR42796:SF4">
    <property type="entry name" value="FUMARYLACETOACETATE HYDROLASE DOMAIN-CONTAINING PROTEIN 2A"/>
    <property type="match status" value="1"/>
</dbReference>
<dbReference type="Proteomes" id="UP000608154">
    <property type="component" value="Unassembled WGS sequence"/>
</dbReference>
<sequence length="367" mass="41406">MPEIESTFPQMEEKVMTQFNAATGLAEGSFGIGTYAHGGKAFPGLVQPDGTVFDLSEMYSDTHAIFDDWDRALDKLADLAAKGGETGIRFEAVECLPPVAHPNMLCAGSNYRQHVAEMMTHNKFNQHRRKPGESDESFFERNLAEVDRRAREGAPFFWTGLHSSLTGANADIPMPIVGEHHDWELEFGVIVARSERYVKPEDANHLIAGYVMVNDLGSVDEATRPDTRFEFDWISKHQPNFKPTGPFIVPKQFVDRSQVRIHLRHNGETMQDWPISDMIFPPEQLLSYASERIRLMPGDLLITGSPPGNGAMHGGRWLKPGDVMDSEVTFLGRQHNKCVEDVEGKERGYHFGPFTKMWERFRAQEEA</sequence>
<evidence type="ECO:0000259" key="3">
    <source>
        <dbReference type="Pfam" id="PF01557"/>
    </source>
</evidence>
<name>A0A916TQF2_9SPHN</name>